<dbReference type="AlphaFoldDB" id="A0A9D4SFF0"/>
<protein>
    <submittedName>
        <fullName evidence="11">Set and mynd domain-containing protein 4-like</fullName>
    </submittedName>
</protein>
<dbReference type="SUPFAM" id="SSF82199">
    <property type="entry name" value="SET domain"/>
    <property type="match status" value="1"/>
</dbReference>
<keyword evidence="3" id="KW-0949">S-adenosyl-L-methionine</keyword>
<dbReference type="GO" id="GO:0008170">
    <property type="term" value="F:N-methyltransferase activity"/>
    <property type="evidence" value="ECO:0007669"/>
    <property type="project" value="UniProtKB-ARBA"/>
</dbReference>
<gene>
    <name evidence="11" type="ORF">HUG17_3058</name>
</gene>
<evidence type="ECO:0000256" key="7">
    <source>
        <dbReference type="PROSITE-ProRule" id="PRU00134"/>
    </source>
</evidence>
<dbReference type="EMBL" id="SDOV01000007">
    <property type="protein sequence ID" value="KAH7639025.1"/>
    <property type="molecule type" value="Genomic_DNA"/>
</dbReference>
<dbReference type="GO" id="GO:0008276">
    <property type="term" value="F:protein methyltransferase activity"/>
    <property type="evidence" value="ECO:0007669"/>
    <property type="project" value="UniProtKB-ARBA"/>
</dbReference>
<dbReference type="GO" id="GO:0005634">
    <property type="term" value="C:nucleus"/>
    <property type="evidence" value="ECO:0007669"/>
    <property type="project" value="TreeGrafter"/>
</dbReference>
<evidence type="ECO:0000256" key="6">
    <source>
        <dbReference type="ARBA" id="ARBA00022833"/>
    </source>
</evidence>
<dbReference type="PANTHER" id="PTHR46165:SF2">
    <property type="entry name" value="SET AND MYND DOMAIN-CONTAINING PROTEIN 4"/>
    <property type="match status" value="1"/>
</dbReference>
<feature type="region of interest" description="Disordered" evidence="8">
    <location>
        <begin position="391"/>
        <end position="415"/>
    </location>
</feature>
<sequence length="1086" mass="129136">MECDRLFKQIIHNYGHQLRYECRTIRTKLKYIFTNIINLRQLIQLIHRDYRRSKCIANKNPNQCRRYLQLANQLFYYRPSSYRKCLKYYHKALLECTDDTLKAQIYYSMAKLFTFQSNGNRINGQQQQQQQRLALQSINQAIKILENSSSLFNDELLSECRDFFNKLCRQHEIDLIAKNRNFHLGFRFEFDENCSIFYDNHKGRYLKSLSEAKNIPYGTHIIRERAISIILDSNHYHRYCFHCYRQLSTIIFIPCRQCRQIRFCSIKCEQKANTHQGIHRYECHLIAILQSNHYGWHLFRMIRLIGGYRNFIKWSIKQQRCHNDDNDNELSKKIVHRYDSIFNAGTNNSNQSYQEEKSSEHKPSKHKQQKPYYNHCLIEQMNQFRLKYEDDFDNDDQGIDKNNEKSKKGGPTNWYRQYNEQKHYDSTITTTEQDLDVDDEENETNSLNYYWKLLSLIDSFRLPDSNNNNNNQEQKWNSEMNSFGTVATTTTTFKNKNNDNIDYDDDDKFDSTLMLLLWALKIIIMTTINISNDDDERNRQFDEKKYKISAPTTTMVVKIRQNENMDHVVKGDDDDKQQKYQHQQQQQQQKQKQKEEDSIEKNFFDNKIKWPNKFATDNDNNDDGHYHHQQLHNDGTNNNNETIAKNQSKENGIDDYIITFDDNDDDIIIAIVDKAFDLMKKFSFNLFGWCSDLANDDDDENVFVTSLNNNNNNDDDSGHLMVNNQSKPMIEKMQIIGNCLGLWTAMINHSCDPNAYWDIDDGGYITITTSSTIKPDTEINISYGTYANAYNFDERRKYLWKRYHFHCQCHACMKQEEQQQQSGNSLLNGSIGNDDDDNDLPQTYPTGIQFGKCLYCKQIDGKNFTEGGFSKINDEQLYNNQQCMLWKFFYLHYCQHYGENTGDNNNDDIVETIGNFLFVGKNSNSNLLHQQQQQRQQFQMTKNRSRIIFLAAEYLTMTFPKNDNISDGDSNIRYCHCDRFILSYKLIMEQLYDNIFETFHHYHHQQQQRRILSLMVRLFMISLKIFIPENNEDGIKINDLHFKITKLYDHLFINHMLKMAKSSSESSSNEMNEEFLKIIRLSMKFD</sequence>
<keyword evidence="2" id="KW-0808">Transferase</keyword>
<dbReference type="GO" id="GO:0008757">
    <property type="term" value="F:S-adenosylmethionine-dependent methyltransferase activity"/>
    <property type="evidence" value="ECO:0007669"/>
    <property type="project" value="UniProtKB-ARBA"/>
</dbReference>
<evidence type="ECO:0000256" key="5">
    <source>
        <dbReference type="ARBA" id="ARBA00022771"/>
    </source>
</evidence>
<dbReference type="PROSITE" id="PS50865">
    <property type="entry name" value="ZF_MYND_2"/>
    <property type="match status" value="1"/>
</dbReference>
<reference evidence="11" key="1">
    <citation type="submission" date="2020-06" db="EMBL/GenBank/DDBJ databases">
        <authorList>
            <person name="Ji K."/>
            <person name="Li J."/>
        </authorList>
    </citation>
    <scope>NUCLEOTIDE SEQUENCE</scope>
    <source>
        <strain evidence="11">JKM2019</strain>
        <tissue evidence="11">Whole body</tissue>
    </source>
</reference>
<dbReference type="GO" id="GO:0042826">
    <property type="term" value="F:histone deacetylase binding"/>
    <property type="evidence" value="ECO:0007669"/>
    <property type="project" value="TreeGrafter"/>
</dbReference>
<dbReference type="GO" id="GO:0032259">
    <property type="term" value="P:methylation"/>
    <property type="evidence" value="ECO:0007669"/>
    <property type="project" value="UniProtKB-KW"/>
</dbReference>
<evidence type="ECO:0000259" key="9">
    <source>
        <dbReference type="PROSITE" id="PS50280"/>
    </source>
</evidence>
<feature type="compositionally biased region" description="Basic and acidic residues" evidence="8">
    <location>
        <begin position="398"/>
        <end position="407"/>
    </location>
</feature>
<keyword evidence="4" id="KW-0479">Metal-binding</keyword>
<keyword evidence="6" id="KW-0862">Zinc</keyword>
<feature type="compositionally biased region" description="Polar residues" evidence="8">
    <location>
        <begin position="343"/>
        <end position="353"/>
    </location>
</feature>
<evidence type="ECO:0000256" key="3">
    <source>
        <dbReference type="ARBA" id="ARBA00022691"/>
    </source>
</evidence>
<evidence type="ECO:0000313" key="11">
    <source>
        <dbReference type="EMBL" id="KAH7639025.1"/>
    </source>
</evidence>
<keyword evidence="1" id="KW-0489">Methyltransferase</keyword>
<keyword evidence="5 7" id="KW-0863">Zinc-finger</keyword>
<dbReference type="GO" id="GO:0008270">
    <property type="term" value="F:zinc ion binding"/>
    <property type="evidence" value="ECO:0007669"/>
    <property type="project" value="UniProtKB-KW"/>
</dbReference>
<dbReference type="GO" id="GO:0005737">
    <property type="term" value="C:cytoplasm"/>
    <property type="evidence" value="ECO:0007669"/>
    <property type="project" value="TreeGrafter"/>
</dbReference>
<feature type="region of interest" description="Disordered" evidence="8">
    <location>
        <begin position="611"/>
        <end position="647"/>
    </location>
</feature>
<evidence type="ECO:0000259" key="10">
    <source>
        <dbReference type="PROSITE" id="PS50865"/>
    </source>
</evidence>
<evidence type="ECO:0000256" key="2">
    <source>
        <dbReference type="ARBA" id="ARBA00022679"/>
    </source>
</evidence>
<name>A0A9D4SFF0_DERFA</name>
<comment type="caution">
    <text evidence="11">The sequence shown here is derived from an EMBL/GenBank/DDBJ whole genome shotgun (WGS) entry which is preliminary data.</text>
</comment>
<dbReference type="CDD" id="cd20071">
    <property type="entry name" value="SET_SMYD"/>
    <property type="match status" value="1"/>
</dbReference>
<reference evidence="11" key="2">
    <citation type="journal article" date="2021" name="World Allergy Organ. J.">
        <title>Chromosome-level assembly of Dermatophagoides farinae genome and transcriptome reveals two novel allergens Der f 37 and Der f 39.</title>
        <authorList>
            <person name="Chen J."/>
            <person name="Cai Z."/>
            <person name="Fan D."/>
            <person name="Hu J."/>
            <person name="Hou Y."/>
            <person name="He Y."/>
            <person name="Zhang Z."/>
            <person name="Zhao Z."/>
            <person name="Gao P."/>
            <person name="Hu W."/>
            <person name="Sun J."/>
            <person name="Li J."/>
            <person name="Ji K."/>
        </authorList>
    </citation>
    <scope>NUCLEOTIDE SEQUENCE</scope>
    <source>
        <strain evidence="11">JKM2019</strain>
    </source>
</reference>
<dbReference type="InterPro" id="IPR001214">
    <property type="entry name" value="SET_dom"/>
</dbReference>
<evidence type="ECO:0000256" key="4">
    <source>
        <dbReference type="ARBA" id="ARBA00022723"/>
    </source>
</evidence>
<dbReference type="InterPro" id="IPR052097">
    <property type="entry name" value="SET-MYND_domain_protein"/>
</dbReference>
<dbReference type="InterPro" id="IPR002893">
    <property type="entry name" value="Znf_MYND"/>
</dbReference>
<dbReference type="InterPro" id="IPR046341">
    <property type="entry name" value="SET_dom_sf"/>
</dbReference>
<proteinExistence type="predicted"/>
<dbReference type="Gene3D" id="2.170.270.10">
    <property type="entry name" value="SET domain"/>
    <property type="match status" value="1"/>
</dbReference>
<feature type="compositionally biased region" description="Low complexity" evidence="8">
    <location>
        <begin position="580"/>
        <end position="590"/>
    </location>
</feature>
<accession>A0A9D4SFF0</accession>
<feature type="domain" description="MYND-type" evidence="10">
    <location>
        <begin position="240"/>
        <end position="283"/>
    </location>
</feature>
<feature type="compositionally biased region" description="Basic and acidic residues" evidence="8">
    <location>
        <begin position="560"/>
        <end position="578"/>
    </location>
</feature>
<feature type="domain" description="SET" evidence="9">
    <location>
        <begin position="192"/>
        <end position="784"/>
    </location>
</feature>
<feature type="region of interest" description="Disordered" evidence="8">
    <location>
        <begin position="343"/>
        <end position="371"/>
    </location>
</feature>
<evidence type="ECO:0000256" key="1">
    <source>
        <dbReference type="ARBA" id="ARBA00022603"/>
    </source>
</evidence>
<dbReference type="Pfam" id="PF00856">
    <property type="entry name" value="SET"/>
    <property type="match status" value="1"/>
</dbReference>
<evidence type="ECO:0000256" key="8">
    <source>
        <dbReference type="SAM" id="MobiDB-lite"/>
    </source>
</evidence>
<organism evidence="11">
    <name type="scientific">Dermatophagoides farinae</name>
    <name type="common">American house dust mite</name>
    <dbReference type="NCBI Taxonomy" id="6954"/>
    <lineage>
        <taxon>Eukaryota</taxon>
        <taxon>Metazoa</taxon>
        <taxon>Ecdysozoa</taxon>
        <taxon>Arthropoda</taxon>
        <taxon>Chelicerata</taxon>
        <taxon>Arachnida</taxon>
        <taxon>Acari</taxon>
        <taxon>Acariformes</taxon>
        <taxon>Sarcoptiformes</taxon>
        <taxon>Astigmata</taxon>
        <taxon>Psoroptidia</taxon>
        <taxon>Analgoidea</taxon>
        <taxon>Pyroglyphidae</taxon>
        <taxon>Dermatophagoidinae</taxon>
        <taxon>Dermatophagoides</taxon>
    </lineage>
</organism>
<feature type="region of interest" description="Disordered" evidence="8">
    <location>
        <begin position="558"/>
        <end position="598"/>
    </location>
</feature>
<feature type="compositionally biased region" description="Polar residues" evidence="8">
    <location>
        <begin position="632"/>
        <end position="646"/>
    </location>
</feature>
<dbReference type="PANTHER" id="PTHR46165">
    <property type="entry name" value="SET AND MYND DOMAIN-CONTAINING PROTEIN 4"/>
    <property type="match status" value="1"/>
</dbReference>
<dbReference type="PROSITE" id="PS50280">
    <property type="entry name" value="SET"/>
    <property type="match status" value="1"/>
</dbReference>
<dbReference type="Proteomes" id="UP000828236">
    <property type="component" value="Unassembled WGS sequence"/>
</dbReference>